<comment type="caution">
    <text evidence="3">The sequence shown here is derived from an EMBL/GenBank/DDBJ whole genome shotgun (WGS) entry which is preliminary data.</text>
</comment>
<accession>A0A5C6D0H1</accession>
<dbReference type="PROSITE" id="PS00018">
    <property type="entry name" value="EF_HAND_1"/>
    <property type="match status" value="1"/>
</dbReference>
<keyword evidence="1" id="KW-1133">Transmembrane helix</keyword>
<dbReference type="Proteomes" id="UP000318437">
    <property type="component" value="Unassembled WGS sequence"/>
</dbReference>
<feature type="domain" description="Ice-binding protein C-terminal" evidence="2">
    <location>
        <begin position="48"/>
        <end position="72"/>
    </location>
</feature>
<dbReference type="Pfam" id="PF07589">
    <property type="entry name" value="PEP-CTERM"/>
    <property type="match status" value="1"/>
</dbReference>
<organism evidence="3 4">
    <name type="scientific">Bythopirellula polymerisocia</name>
    <dbReference type="NCBI Taxonomy" id="2528003"/>
    <lineage>
        <taxon>Bacteria</taxon>
        <taxon>Pseudomonadati</taxon>
        <taxon>Planctomycetota</taxon>
        <taxon>Planctomycetia</taxon>
        <taxon>Pirellulales</taxon>
        <taxon>Lacipirellulaceae</taxon>
        <taxon>Bythopirellula</taxon>
    </lineage>
</organism>
<keyword evidence="1" id="KW-0812">Transmembrane</keyword>
<name>A0A5C6D0H1_9BACT</name>
<protein>
    <recommendedName>
        <fullName evidence="2">Ice-binding protein C-terminal domain-containing protein</fullName>
    </recommendedName>
</protein>
<keyword evidence="4" id="KW-1185">Reference proteome</keyword>
<gene>
    <name evidence="3" type="ORF">Pla144_16770</name>
</gene>
<dbReference type="InterPro" id="IPR013424">
    <property type="entry name" value="Ice-binding_C"/>
</dbReference>
<evidence type="ECO:0000256" key="1">
    <source>
        <dbReference type="SAM" id="Phobius"/>
    </source>
</evidence>
<evidence type="ECO:0000313" key="3">
    <source>
        <dbReference type="EMBL" id="TWU28389.1"/>
    </source>
</evidence>
<dbReference type="AlphaFoldDB" id="A0A5C6D0H1"/>
<keyword evidence="1" id="KW-0472">Membrane</keyword>
<dbReference type="InterPro" id="IPR018247">
    <property type="entry name" value="EF_Hand_1_Ca_BS"/>
</dbReference>
<reference evidence="3 4" key="1">
    <citation type="submission" date="2019-02" db="EMBL/GenBank/DDBJ databases">
        <title>Deep-cultivation of Planctomycetes and their phenomic and genomic characterization uncovers novel biology.</title>
        <authorList>
            <person name="Wiegand S."/>
            <person name="Jogler M."/>
            <person name="Boedeker C."/>
            <person name="Pinto D."/>
            <person name="Vollmers J."/>
            <person name="Rivas-Marin E."/>
            <person name="Kohn T."/>
            <person name="Peeters S.H."/>
            <person name="Heuer A."/>
            <person name="Rast P."/>
            <person name="Oberbeckmann S."/>
            <person name="Bunk B."/>
            <person name="Jeske O."/>
            <person name="Meyerdierks A."/>
            <person name="Storesund J.E."/>
            <person name="Kallscheuer N."/>
            <person name="Luecker S."/>
            <person name="Lage O.M."/>
            <person name="Pohl T."/>
            <person name="Merkel B.J."/>
            <person name="Hornburger P."/>
            <person name="Mueller R.-W."/>
            <person name="Bruemmer F."/>
            <person name="Labrenz M."/>
            <person name="Spormann A.M."/>
            <person name="Op Den Camp H."/>
            <person name="Overmann J."/>
            <person name="Amann R."/>
            <person name="Jetten M.S.M."/>
            <person name="Mascher T."/>
            <person name="Medema M.H."/>
            <person name="Devos D.P."/>
            <person name="Kaster A.-K."/>
            <person name="Ovreas L."/>
            <person name="Rohde M."/>
            <person name="Galperin M.Y."/>
            <person name="Jogler C."/>
        </authorList>
    </citation>
    <scope>NUCLEOTIDE SEQUENCE [LARGE SCALE GENOMIC DNA]</scope>
    <source>
        <strain evidence="3 4">Pla144</strain>
    </source>
</reference>
<dbReference type="NCBIfam" id="TIGR02595">
    <property type="entry name" value="PEP_CTERM"/>
    <property type="match status" value="1"/>
</dbReference>
<evidence type="ECO:0000259" key="2">
    <source>
        <dbReference type="Pfam" id="PF07589"/>
    </source>
</evidence>
<evidence type="ECO:0000313" key="4">
    <source>
        <dbReference type="Proteomes" id="UP000318437"/>
    </source>
</evidence>
<proteinExistence type="predicted"/>
<dbReference type="RefSeq" id="WP_146449827.1">
    <property type="nucleotide sequence ID" value="NZ_SJPS01000002.1"/>
</dbReference>
<sequence>MLGFPGDFDHDGDVDGRDFLVWQRNVSVGNLSDWQANYGAPLTATSTTVPEPSTLVLFSIAVLGSNFAIRRRIVERIAITH</sequence>
<feature type="transmembrane region" description="Helical" evidence="1">
    <location>
        <begin position="52"/>
        <end position="69"/>
    </location>
</feature>
<dbReference type="EMBL" id="SJPS01000002">
    <property type="protein sequence ID" value="TWU28389.1"/>
    <property type="molecule type" value="Genomic_DNA"/>
</dbReference>